<organism evidence="1 2">
    <name type="scientific">Methanobrevibacter smithii DSM 2375</name>
    <dbReference type="NCBI Taxonomy" id="483214"/>
    <lineage>
        <taxon>Archaea</taxon>
        <taxon>Methanobacteriati</taxon>
        <taxon>Methanobacteriota</taxon>
        <taxon>Methanomada group</taxon>
        <taxon>Methanobacteria</taxon>
        <taxon>Methanobacteriales</taxon>
        <taxon>Methanobacteriaceae</taxon>
        <taxon>Methanobrevibacter</taxon>
    </lineage>
</organism>
<gene>
    <name evidence="1" type="ORF">METSMIALI_00351</name>
</gene>
<dbReference type="Proteomes" id="UP000003489">
    <property type="component" value="Unassembled WGS sequence"/>
</dbReference>
<name>B9ADC8_METSM</name>
<sequence length="92" mass="10962">MFIIHHRKKLLIKFIHCYIARLYIVVKIKYLLKINGVVSMGFKQINFRIDDKLADELRTFAFERKTSQTALICKYIEEGLNKDKNQTNLDEI</sequence>
<reference evidence="1 2" key="2">
    <citation type="submission" date="2008-11" db="EMBL/GenBank/DDBJ databases">
        <title>Draft genome sequence of Methanobrevibacter smithii (DSM 2375).</title>
        <authorList>
            <person name="Sudarsanam P."/>
            <person name="Ley R."/>
            <person name="Guruge J."/>
            <person name="Turnbaugh P.J."/>
            <person name="Mahowald M."/>
            <person name="Liep D."/>
            <person name="Gordon J."/>
        </authorList>
    </citation>
    <scope>NUCLEOTIDE SEQUENCE [LARGE SCALE GENOMIC DNA]</scope>
    <source>
        <strain evidence="1 2">DSM 2375</strain>
    </source>
</reference>
<accession>B9ADC8</accession>
<proteinExistence type="predicted"/>
<protein>
    <submittedName>
        <fullName evidence="1">Uncharacterized protein</fullName>
    </submittedName>
</protein>
<dbReference type="HOGENOM" id="CLU_2406414_0_0_2"/>
<evidence type="ECO:0000313" key="2">
    <source>
        <dbReference type="Proteomes" id="UP000003489"/>
    </source>
</evidence>
<dbReference type="SUPFAM" id="SSF47598">
    <property type="entry name" value="Ribbon-helix-helix"/>
    <property type="match status" value="1"/>
</dbReference>
<evidence type="ECO:0000313" key="1">
    <source>
        <dbReference type="EMBL" id="EEE41468.1"/>
    </source>
</evidence>
<dbReference type="EMBL" id="ABYW01000004">
    <property type="protein sequence ID" value="EEE41468.1"/>
    <property type="molecule type" value="Genomic_DNA"/>
</dbReference>
<dbReference type="AlphaFoldDB" id="B9ADC8"/>
<reference evidence="1 2" key="1">
    <citation type="submission" date="2008-10" db="EMBL/GenBank/DDBJ databases">
        <authorList>
            <person name="Fulton L."/>
            <person name="Clifton S."/>
            <person name="Fulton B."/>
            <person name="Xu J."/>
            <person name="Minx P."/>
            <person name="Pepin K.H."/>
            <person name="Johnson M."/>
            <person name="Bhonagiri V."/>
            <person name="Nash W.E."/>
            <person name="Mardis E.R."/>
            <person name="Wilson R.K."/>
        </authorList>
    </citation>
    <scope>NUCLEOTIDE SEQUENCE [LARGE SCALE GENOMIC DNA]</scope>
    <source>
        <strain evidence="1 2">DSM 2375</strain>
    </source>
</reference>
<comment type="caution">
    <text evidence="1">The sequence shown here is derived from an EMBL/GenBank/DDBJ whole genome shotgun (WGS) entry which is preliminary data.</text>
</comment>
<dbReference type="InterPro" id="IPR010985">
    <property type="entry name" value="Ribbon_hlx_hlx"/>
</dbReference>
<dbReference type="PATRIC" id="fig|483214.13.peg.337"/>
<dbReference type="GO" id="GO:0006355">
    <property type="term" value="P:regulation of DNA-templated transcription"/>
    <property type="evidence" value="ECO:0007669"/>
    <property type="project" value="InterPro"/>
</dbReference>